<evidence type="ECO:0000313" key="2">
    <source>
        <dbReference type="Proteomes" id="UP000095727"/>
    </source>
</evidence>
<reference evidence="1 2" key="1">
    <citation type="submission" date="2015-09" db="EMBL/GenBank/DDBJ databases">
        <authorList>
            <consortium name="Pathogen Informatics"/>
        </authorList>
    </citation>
    <scope>NUCLEOTIDE SEQUENCE [LARGE SCALE GENOMIC DNA]</scope>
    <source>
        <strain evidence="1 2">2789STDY5834962</strain>
    </source>
</reference>
<sequence>MFLVDTGGHNRPLILLPEVIGAGDEGDDLIRFGIGIEYHGGIFPRGIVPVPKIRITGKDRPFGRLPSLHDIREAHGVAHLGVWGLDEYSLMLRSEGFIAIPLDVAETGDRVPEGQAVSEDDGIRTLKALLLAFCVEIERTQGIVVPVDIVMQVVIRVRCVGLQDGMVDIRPRHGYPSDNIPVHALPVIPINSRELGFPTTCAFRGGFLRRAVW</sequence>
<accession>A0A173UEA4</accession>
<name>A0A173UEA4_9FIRM</name>
<dbReference type="Proteomes" id="UP000095727">
    <property type="component" value="Unassembled WGS sequence"/>
</dbReference>
<organism evidence="1 2">
    <name type="scientific">Coprococcus comes</name>
    <dbReference type="NCBI Taxonomy" id="410072"/>
    <lineage>
        <taxon>Bacteria</taxon>
        <taxon>Bacillati</taxon>
        <taxon>Bacillota</taxon>
        <taxon>Clostridia</taxon>
        <taxon>Lachnospirales</taxon>
        <taxon>Lachnospiraceae</taxon>
        <taxon>Coprococcus</taxon>
    </lineage>
</organism>
<proteinExistence type="predicted"/>
<protein>
    <submittedName>
        <fullName evidence="1">Uncharacterized protein</fullName>
    </submittedName>
</protein>
<evidence type="ECO:0000313" key="1">
    <source>
        <dbReference type="EMBL" id="CUN11878.1"/>
    </source>
</evidence>
<dbReference type="EMBL" id="CYXR01000025">
    <property type="protein sequence ID" value="CUN11878.1"/>
    <property type="molecule type" value="Genomic_DNA"/>
</dbReference>
<gene>
    <name evidence="1" type="ORF">ERS852574_02823</name>
</gene>
<dbReference type="AlphaFoldDB" id="A0A173UEA4"/>